<proteinExistence type="inferred from homology"/>
<dbReference type="InParanoid" id="A0A316YWS2"/>
<comment type="similarity">
    <text evidence="1">Belongs to the short-chain dehydrogenases/reductases (SDR) family.</text>
</comment>
<dbReference type="Gene3D" id="3.40.50.720">
    <property type="entry name" value="NAD(P)-binding Rossmann-like Domain"/>
    <property type="match status" value="1"/>
</dbReference>
<protein>
    <submittedName>
        <fullName evidence="4">NAD(P)-binding protein</fullName>
    </submittedName>
</protein>
<dbReference type="SUPFAM" id="SSF51735">
    <property type="entry name" value="NAD(P)-binding Rossmann-fold domains"/>
    <property type="match status" value="1"/>
</dbReference>
<dbReference type="Proteomes" id="UP000245768">
    <property type="component" value="Unassembled WGS sequence"/>
</dbReference>
<dbReference type="RefSeq" id="XP_025380694.1">
    <property type="nucleotide sequence ID" value="XM_025523367.1"/>
</dbReference>
<keyword evidence="2" id="KW-0560">Oxidoreductase</keyword>
<dbReference type="GO" id="GO:0016614">
    <property type="term" value="F:oxidoreductase activity, acting on CH-OH group of donors"/>
    <property type="evidence" value="ECO:0007669"/>
    <property type="project" value="UniProtKB-ARBA"/>
</dbReference>
<dbReference type="PRINTS" id="PR00081">
    <property type="entry name" value="GDHRDH"/>
</dbReference>
<evidence type="ECO:0000256" key="2">
    <source>
        <dbReference type="ARBA" id="ARBA00023002"/>
    </source>
</evidence>
<dbReference type="SMART" id="SM00822">
    <property type="entry name" value="PKS_KR"/>
    <property type="match status" value="1"/>
</dbReference>
<dbReference type="EMBL" id="KZ819634">
    <property type="protein sequence ID" value="PWN93496.1"/>
    <property type="molecule type" value="Genomic_DNA"/>
</dbReference>
<dbReference type="InterPro" id="IPR002347">
    <property type="entry name" value="SDR_fam"/>
</dbReference>
<dbReference type="PRINTS" id="PR00080">
    <property type="entry name" value="SDRFAMILY"/>
</dbReference>
<name>A0A316YWS2_9BASI</name>
<evidence type="ECO:0000259" key="3">
    <source>
        <dbReference type="SMART" id="SM00822"/>
    </source>
</evidence>
<dbReference type="AlphaFoldDB" id="A0A316YWS2"/>
<dbReference type="GeneID" id="37045283"/>
<evidence type="ECO:0000313" key="4">
    <source>
        <dbReference type="EMBL" id="PWN93496.1"/>
    </source>
</evidence>
<keyword evidence="5" id="KW-1185">Reference proteome</keyword>
<dbReference type="PANTHER" id="PTHR48107">
    <property type="entry name" value="NADPH-DEPENDENT ALDEHYDE REDUCTASE-LIKE PROTEIN, CHLOROPLASTIC-RELATED"/>
    <property type="match status" value="1"/>
</dbReference>
<dbReference type="OrthoDB" id="5327538at2759"/>
<dbReference type="PANTHER" id="PTHR48107:SF7">
    <property type="entry name" value="RE15974P"/>
    <property type="match status" value="1"/>
</dbReference>
<dbReference type="FunFam" id="3.40.50.720:FF:000084">
    <property type="entry name" value="Short-chain dehydrogenase reductase"/>
    <property type="match status" value="1"/>
</dbReference>
<evidence type="ECO:0000313" key="5">
    <source>
        <dbReference type="Proteomes" id="UP000245768"/>
    </source>
</evidence>
<accession>A0A316YWS2</accession>
<dbReference type="STRING" id="215250.A0A316YWS2"/>
<evidence type="ECO:0000256" key="1">
    <source>
        <dbReference type="ARBA" id="ARBA00006484"/>
    </source>
</evidence>
<dbReference type="Pfam" id="PF13561">
    <property type="entry name" value="adh_short_C2"/>
    <property type="match status" value="1"/>
</dbReference>
<dbReference type="InterPro" id="IPR057326">
    <property type="entry name" value="KR_dom"/>
</dbReference>
<sequence length="273" mass="28481">MSAPLALPLLGKKAIVTGASRGIGARIAQALALSGASVVLGYSSGAKAAEEVIAAIQAHEAFGAAAKAAGGKNLRLGTVGGKLSDAASAKKFAQDSLAFFDGNVDIVVHNAAIMGMHEIASITEDQFDDHFNLNVKAPLFLTQALLPHINNDGRILFMSSSVTTHPVVIAPGYVPYAASKGAVEQLTRVLARDQSITGAQRRITVNCLNPGPMSTELFLKGKSQEVLDRIGSLHPQQRVGQPDDVADAFVYFAGPTSRWVNGQVLRVNGGMAV</sequence>
<gene>
    <name evidence="4" type="ORF">FA10DRAFT_277296</name>
</gene>
<organism evidence="4 5">
    <name type="scientific">Acaromyces ingoldii</name>
    <dbReference type="NCBI Taxonomy" id="215250"/>
    <lineage>
        <taxon>Eukaryota</taxon>
        <taxon>Fungi</taxon>
        <taxon>Dikarya</taxon>
        <taxon>Basidiomycota</taxon>
        <taxon>Ustilaginomycotina</taxon>
        <taxon>Exobasidiomycetes</taxon>
        <taxon>Exobasidiales</taxon>
        <taxon>Cryptobasidiaceae</taxon>
        <taxon>Acaromyces</taxon>
    </lineage>
</organism>
<reference evidence="4 5" key="1">
    <citation type="journal article" date="2018" name="Mol. Biol. Evol.">
        <title>Broad Genomic Sampling Reveals a Smut Pathogenic Ancestry of the Fungal Clade Ustilaginomycotina.</title>
        <authorList>
            <person name="Kijpornyongpan T."/>
            <person name="Mondo S.J."/>
            <person name="Barry K."/>
            <person name="Sandor L."/>
            <person name="Lee J."/>
            <person name="Lipzen A."/>
            <person name="Pangilinan J."/>
            <person name="LaButti K."/>
            <person name="Hainaut M."/>
            <person name="Henrissat B."/>
            <person name="Grigoriev I.V."/>
            <person name="Spatafora J.W."/>
            <person name="Aime M.C."/>
        </authorList>
    </citation>
    <scope>NUCLEOTIDE SEQUENCE [LARGE SCALE GENOMIC DNA]</scope>
    <source>
        <strain evidence="4 5">MCA 4198</strain>
    </source>
</reference>
<dbReference type="InterPro" id="IPR036291">
    <property type="entry name" value="NAD(P)-bd_dom_sf"/>
</dbReference>
<feature type="domain" description="Ketoreductase" evidence="3">
    <location>
        <begin position="12"/>
        <end position="206"/>
    </location>
</feature>